<protein>
    <submittedName>
        <fullName evidence="1">Uncharacterized protein</fullName>
    </submittedName>
</protein>
<dbReference type="Proteomes" id="UP001372338">
    <property type="component" value="Unassembled WGS sequence"/>
</dbReference>
<dbReference type="EMBL" id="JAYWIO010000003">
    <property type="protein sequence ID" value="KAK7274155.1"/>
    <property type="molecule type" value="Genomic_DNA"/>
</dbReference>
<gene>
    <name evidence="1" type="ORF">RIF29_15232</name>
</gene>
<proteinExistence type="predicted"/>
<comment type="caution">
    <text evidence="1">The sequence shown here is derived from an EMBL/GenBank/DDBJ whole genome shotgun (WGS) entry which is preliminary data.</text>
</comment>
<keyword evidence="2" id="KW-1185">Reference proteome</keyword>
<reference evidence="1 2" key="1">
    <citation type="submission" date="2024-01" db="EMBL/GenBank/DDBJ databases">
        <title>The genomes of 5 underutilized Papilionoideae crops provide insights into root nodulation and disease resistanc.</title>
        <authorList>
            <person name="Yuan L."/>
        </authorList>
    </citation>
    <scope>NUCLEOTIDE SEQUENCE [LARGE SCALE GENOMIC DNA]</scope>
    <source>
        <strain evidence="1">ZHUSHIDOU_FW_LH</strain>
        <tissue evidence="1">Leaf</tissue>
    </source>
</reference>
<dbReference type="AlphaFoldDB" id="A0AAN9FIL9"/>
<evidence type="ECO:0000313" key="1">
    <source>
        <dbReference type="EMBL" id="KAK7274155.1"/>
    </source>
</evidence>
<accession>A0AAN9FIL9</accession>
<organism evidence="1 2">
    <name type="scientific">Crotalaria pallida</name>
    <name type="common">Smooth rattlebox</name>
    <name type="synonym">Crotalaria striata</name>
    <dbReference type="NCBI Taxonomy" id="3830"/>
    <lineage>
        <taxon>Eukaryota</taxon>
        <taxon>Viridiplantae</taxon>
        <taxon>Streptophyta</taxon>
        <taxon>Embryophyta</taxon>
        <taxon>Tracheophyta</taxon>
        <taxon>Spermatophyta</taxon>
        <taxon>Magnoliopsida</taxon>
        <taxon>eudicotyledons</taxon>
        <taxon>Gunneridae</taxon>
        <taxon>Pentapetalae</taxon>
        <taxon>rosids</taxon>
        <taxon>fabids</taxon>
        <taxon>Fabales</taxon>
        <taxon>Fabaceae</taxon>
        <taxon>Papilionoideae</taxon>
        <taxon>50 kb inversion clade</taxon>
        <taxon>genistoids sensu lato</taxon>
        <taxon>core genistoids</taxon>
        <taxon>Crotalarieae</taxon>
        <taxon>Crotalaria</taxon>
    </lineage>
</organism>
<sequence length="90" mass="10648">MKDGDQNTKYFHNVIKMKQYRNRVLRIKDMDGSICSDQNSIQAAFERYYKTLFTGEQRHWNVTTAEILMGKKLSVEQQKGSLPFRLLEDD</sequence>
<name>A0AAN9FIL9_CROPI</name>
<evidence type="ECO:0000313" key="2">
    <source>
        <dbReference type="Proteomes" id="UP001372338"/>
    </source>
</evidence>